<evidence type="ECO:0000256" key="3">
    <source>
        <dbReference type="ARBA" id="ARBA00021453"/>
    </source>
</evidence>
<feature type="compositionally biased region" description="Acidic residues" evidence="10">
    <location>
        <begin position="438"/>
        <end position="448"/>
    </location>
</feature>
<evidence type="ECO:0000256" key="4">
    <source>
        <dbReference type="ARBA" id="ARBA00023015"/>
    </source>
</evidence>
<evidence type="ECO:0000256" key="6">
    <source>
        <dbReference type="ARBA" id="ARBA00023163"/>
    </source>
</evidence>
<feature type="region of interest" description="Disordered" evidence="10">
    <location>
        <begin position="70"/>
        <end position="92"/>
    </location>
</feature>
<keyword evidence="6" id="KW-0804">Transcription</keyword>
<accession>A0A9W5YGT3</accession>
<feature type="domain" description="TFIIF beta subunit N-terminal" evidence="12">
    <location>
        <begin position="118"/>
        <end position="270"/>
    </location>
</feature>
<feature type="region of interest" description="Disordered" evidence="10">
    <location>
        <begin position="1"/>
        <end position="21"/>
    </location>
</feature>
<dbReference type="FunFam" id="1.10.10.10:FF:000035">
    <property type="entry name" value="General transcription factor IIF subunit 2"/>
    <property type="match status" value="1"/>
</dbReference>
<feature type="domain" description="TFIIF beta subunit HTH" evidence="11">
    <location>
        <begin position="334"/>
        <end position="398"/>
    </location>
</feature>
<dbReference type="GO" id="GO:0005674">
    <property type="term" value="C:transcription factor TFIIF complex"/>
    <property type="evidence" value="ECO:0007669"/>
    <property type="project" value="InterPro"/>
</dbReference>
<dbReference type="PANTHER" id="PTHR10445:SF0">
    <property type="entry name" value="GENERAL TRANSCRIPTION FACTOR IIF SUBUNIT 2"/>
    <property type="match status" value="1"/>
</dbReference>
<evidence type="ECO:0000256" key="5">
    <source>
        <dbReference type="ARBA" id="ARBA00023125"/>
    </source>
</evidence>
<evidence type="ECO:0000256" key="9">
    <source>
        <dbReference type="ARBA" id="ARBA00081863"/>
    </source>
</evidence>
<dbReference type="AlphaFoldDB" id="A0A9W5YGT3"/>
<keyword evidence="4" id="KW-0805">Transcription regulation</keyword>
<feature type="region of interest" description="Disordered" evidence="10">
    <location>
        <begin position="419"/>
        <end position="448"/>
    </location>
</feature>
<evidence type="ECO:0000256" key="8">
    <source>
        <dbReference type="ARBA" id="ARBA00081473"/>
    </source>
</evidence>
<evidence type="ECO:0000313" key="13">
    <source>
        <dbReference type="EMBL" id="GKZ16434.1"/>
    </source>
</evidence>
<reference evidence="13" key="1">
    <citation type="submission" date="2022-07" db="EMBL/GenBank/DDBJ databases">
        <title>Taxonomy of Aspergillus series Nigri: significant species reduction supported by multi-species coalescent approaches.</title>
        <authorList>
            <person name="Bian C."/>
            <person name="Kusuya Y."/>
            <person name="Sklenar F."/>
            <person name="D'hooge E."/>
            <person name="Yaguchi T."/>
            <person name="Takahashi H."/>
            <person name="Hubka V."/>
        </authorList>
    </citation>
    <scope>NUCLEOTIDE SEQUENCE</scope>
    <source>
        <strain evidence="13">CBS 733.88</strain>
    </source>
</reference>
<feature type="compositionally biased region" description="Acidic residues" evidence="10">
    <location>
        <begin position="421"/>
        <end position="430"/>
    </location>
</feature>
<dbReference type="PANTHER" id="PTHR10445">
    <property type="entry name" value="GENERAL TRANSCRIPTION FACTOR IIF SUBUNIT 2"/>
    <property type="match status" value="1"/>
</dbReference>
<dbReference type="SUPFAM" id="SSF46785">
    <property type="entry name" value="Winged helix' DNA-binding domain"/>
    <property type="match status" value="1"/>
</dbReference>
<sequence length="448" mass="51408">MFSYSKRNLPPPPLATRSGGGFLARGDASSPFKASTSRTVALLLSESWATRQPFFRANIRLCGAMVPQVKQEPDSQTPYIKSDPYIKEDPDSKDTVLADIDDEDLYEDAGDLDFSAANQSVWLSRLPRSLWEHWAHLSNSAGDDDEEIQIGTMRIEGTQNDLKRVSLRLNAREDNREIPKDYLLQRQTITAENVSHLTQNTYLFTERDLPGHENRMVVFGERRSALYESMKRDMRKKERKKKWEPYVRKTVPKQTALVGSVSEEFNCLPVENEEFRRLSEKKALEALKPKRETVFIDKIPGKLLQPRNALPGEKGAFVQATRPAKLKAQENKTTRMPQNELLDLIYQCFREYKYWPFKTLKARLRQPEAYLKQTLEMIAHLVKAGDFAMTWELKPEARESNYANAMYSDAKDELAPGLDYNFDEGSEEEATPSGMMTDNDEGQFENVV</sequence>
<dbReference type="CDD" id="cd07980">
    <property type="entry name" value="TFIIF_beta"/>
    <property type="match status" value="1"/>
</dbReference>
<gene>
    <name evidence="13" type="ORF">AbraCBS73388_000009</name>
</gene>
<dbReference type="InterPro" id="IPR040450">
    <property type="entry name" value="TFIIF_beta_HTH"/>
</dbReference>
<dbReference type="Pfam" id="PF17683">
    <property type="entry name" value="TFIIF_beta_N"/>
    <property type="match status" value="1"/>
</dbReference>
<keyword evidence="7" id="KW-0539">Nucleus</keyword>
<dbReference type="InterPro" id="IPR040504">
    <property type="entry name" value="TFIIF_beta_N"/>
</dbReference>
<dbReference type="InterPro" id="IPR011039">
    <property type="entry name" value="TFIIF_interaction"/>
</dbReference>
<proteinExistence type="inferred from homology"/>
<dbReference type="Gene3D" id="1.10.10.10">
    <property type="entry name" value="Winged helix-like DNA-binding domain superfamily/Winged helix DNA-binding domain"/>
    <property type="match status" value="1"/>
</dbReference>
<evidence type="ECO:0000313" key="14">
    <source>
        <dbReference type="Proteomes" id="UP001143548"/>
    </source>
</evidence>
<evidence type="ECO:0000256" key="7">
    <source>
        <dbReference type="ARBA" id="ARBA00023242"/>
    </source>
</evidence>
<dbReference type="InterPro" id="IPR036388">
    <property type="entry name" value="WH-like_DNA-bd_sf"/>
</dbReference>
<dbReference type="EMBL" id="BROQ01000001">
    <property type="protein sequence ID" value="GKZ16434.1"/>
    <property type="molecule type" value="Genomic_DNA"/>
</dbReference>
<evidence type="ECO:0000259" key="11">
    <source>
        <dbReference type="Pfam" id="PF02270"/>
    </source>
</evidence>
<evidence type="ECO:0000256" key="1">
    <source>
        <dbReference type="ARBA" id="ARBA00004123"/>
    </source>
</evidence>
<keyword evidence="5" id="KW-0238">DNA-binding</keyword>
<name>A0A9W5YGT3_9EURO</name>
<dbReference type="Pfam" id="PF02270">
    <property type="entry name" value="TFIIF_beta"/>
    <property type="match status" value="1"/>
</dbReference>
<evidence type="ECO:0000259" key="12">
    <source>
        <dbReference type="Pfam" id="PF17683"/>
    </source>
</evidence>
<dbReference type="GO" id="GO:0003677">
    <property type="term" value="F:DNA binding"/>
    <property type="evidence" value="ECO:0007669"/>
    <property type="project" value="UniProtKB-KW"/>
</dbReference>
<evidence type="ECO:0000256" key="10">
    <source>
        <dbReference type="SAM" id="MobiDB-lite"/>
    </source>
</evidence>
<dbReference type="Proteomes" id="UP001143548">
    <property type="component" value="Unassembled WGS sequence"/>
</dbReference>
<evidence type="ECO:0000256" key="2">
    <source>
        <dbReference type="ARBA" id="ARBA00009543"/>
    </source>
</evidence>
<dbReference type="SUPFAM" id="SSF50916">
    <property type="entry name" value="Rap30/74 interaction domains"/>
    <property type="match status" value="1"/>
</dbReference>
<comment type="subcellular location">
    <subcellularLocation>
        <location evidence="1">Nucleus</location>
    </subcellularLocation>
</comment>
<dbReference type="InterPro" id="IPR036390">
    <property type="entry name" value="WH_DNA-bd_sf"/>
</dbReference>
<dbReference type="InterPro" id="IPR003196">
    <property type="entry name" value="TFIIF_beta"/>
</dbReference>
<comment type="caution">
    <text evidence="13">The sequence shown here is derived from an EMBL/GenBank/DDBJ whole genome shotgun (WGS) entry which is preliminary data.</text>
</comment>
<protein>
    <recommendedName>
        <fullName evidence="3">Transcription initiation factor IIF subunit beta</fullName>
    </recommendedName>
    <alternativeName>
        <fullName evidence="9">TFIIF medium subunit</fullName>
    </alternativeName>
    <alternativeName>
        <fullName evidence="8">TFIIF-beta</fullName>
    </alternativeName>
</protein>
<organism evidence="13 14">
    <name type="scientific">Aspergillus brasiliensis</name>
    <dbReference type="NCBI Taxonomy" id="319629"/>
    <lineage>
        <taxon>Eukaryota</taxon>
        <taxon>Fungi</taxon>
        <taxon>Dikarya</taxon>
        <taxon>Ascomycota</taxon>
        <taxon>Pezizomycotina</taxon>
        <taxon>Eurotiomycetes</taxon>
        <taxon>Eurotiomycetidae</taxon>
        <taxon>Eurotiales</taxon>
        <taxon>Aspergillaceae</taxon>
        <taxon>Aspergillus</taxon>
        <taxon>Aspergillus subgen. Circumdati</taxon>
    </lineage>
</organism>
<comment type="similarity">
    <text evidence="2">Belongs to the TFIIF beta subunit family.</text>
</comment>
<dbReference type="GO" id="GO:0006367">
    <property type="term" value="P:transcription initiation at RNA polymerase II promoter"/>
    <property type="evidence" value="ECO:0007669"/>
    <property type="project" value="InterPro"/>
</dbReference>